<organism evidence="1 3">
    <name type="scientific">Polarella glacialis</name>
    <name type="common">Dinoflagellate</name>
    <dbReference type="NCBI Taxonomy" id="89957"/>
    <lineage>
        <taxon>Eukaryota</taxon>
        <taxon>Sar</taxon>
        <taxon>Alveolata</taxon>
        <taxon>Dinophyceae</taxon>
        <taxon>Suessiales</taxon>
        <taxon>Suessiaceae</taxon>
        <taxon>Polarella</taxon>
    </lineage>
</organism>
<proteinExistence type="predicted"/>
<protein>
    <submittedName>
        <fullName evidence="1">Uncharacterized protein</fullName>
    </submittedName>
</protein>
<sequence>MGFGHDLRCGQIDESKVGPGLCKNGCGKANAKGKDSKGRSLDTCCRGCALGLDHDAKCGADAATEAVRSVGSGACKMACGRPVAEGKTPSGKGFDTCCRDCARGRGHAAGCKEQLDLE</sequence>
<name>A0A813DDD9_POLGL</name>
<accession>A0A813DDD9</accession>
<dbReference type="OrthoDB" id="3514773at2759"/>
<dbReference type="Proteomes" id="UP000654075">
    <property type="component" value="Unassembled WGS sequence"/>
</dbReference>
<evidence type="ECO:0000313" key="1">
    <source>
        <dbReference type="EMBL" id="CAE8583949.1"/>
    </source>
</evidence>
<dbReference type="EMBL" id="CAJNNW010015347">
    <property type="protein sequence ID" value="CAE8657621.1"/>
    <property type="molecule type" value="Genomic_DNA"/>
</dbReference>
<gene>
    <name evidence="1" type="ORF">PGLA1383_LOCUS2895</name>
    <name evidence="2" type="ORF">PGLA2088_LOCUS12915</name>
</gene>
<reference evidence="1" key="1">
    <citation type="submission" date="2021-02" db="EMBL/GenBank/DDBJ databases">
        <authorList>
            <person name="Dougan E. K."/>
            <person name="Rhodes N."/>
            <person name="Thang M."/>
            <person name="Chan C."/>
        </authorList>
    </citation>
    <scope>NUCLEOTIDE SEQUENCE</scope>
</reference>
<dbReference type="AlphaFoldDB" id="A0A813DDD9"/>
<dbReference type="Proteomes" id="UP000626109">
    <property type="component" value="Unassembled WGS sequence"/>
</dbReference>
<evidence type="ECO:0000313" key="2">
    <source>
        <dbReference type="EMBL" id="CAE8657621.1"/>
    </source>
</evidence>
<comment type="caution">
    <text evidence="1">The sequence shown here is derived from an EMBL/GenBank/DDBJ whole genome shotgun (WGS) entry which is preliminary data.</text>
</comment>
<keyword evidence="3" id="KW-1185">Reference proteome</keyword>
<evidence type="ECO:0000313" key="3">
    <source>
        <dbReference type="Proteomes" id="UP000654075"/>
    </source>
</evidence>
<dbReference type="EMBL" id="CAJNNV010000949">
    <property type="protein sequence ID" value="CAE8583949.1"/>
    <property type="molecule type" value="Genomic_DNA"/>
</dbReference>